<comment type="caution">
    <text evidence="3">The sequence shown here is derived from an EMBL/GenBank/DDBJ whole genome shotgun (WGS) entry which is preliminary data.</text>
</comment>
<accession>A0ABW8LW56</accession>
<feature type="transmembrane region" description="Helical" evidence="1">
    <location>
        <begin position="43"/>
        <end position="63"/>
    </location>
</feature>
<keyword evidence="1" id="KW-1133">Transmembrane helix</keyword>
<dbReference type="InterPro" id="IPR005135">
    <property type="entry name" value="Endo/exonuclease/phosphatase"/>
</dbReference>
<feature type="transmembrane region" description="Helical" evidence="1">
    <location>
        <begin position="75"/>
        <end position="98"/>
    </location>
</feature>
<evidence type="ECO:0000256" key="1">
    <source>
        <dbReference type="SAM" id="Phobius"/>
    </source>
</evidence>
<dbReference type="InterPro" id="IPR036691">
    <property type="entry name" value="Endo/exonu/phosph_ase_sf"/>
</dbReference>
<evidence type="ECO:0000313" key="3">
    <source>
        <dbReference type="EMBL" id="MFK4270149.1"/>
    </source>
</evidence>
<keyword evidence="3" id="KW-0255">Endonuclease</keyword>
<name>A0ABW8LW56_9ACTN</name>
<dbReference type="Proteomes" id="UP001620295">
    <property type="component" value="Unassembled WGS sequence"/>
</dbReference>
<dbReference type="GO" id="GO:0004519">
    <property type="term" value="F:endonuclease activity"/>
    <property type="evidence" value="ECO:0007669"/>
    <property type="project" value="UniProtKB-KW"/>
</dbReference>
<protein>
    <submittedName>
        <fullName evidence="3">Endonuclease/exonuclease/phosphatase family protein</fullName>
    </submittedName>
</protein>
<gene>
    <name evidence="3" type="ORF">ACI2L5_35215</name>
</gene>
<dbReference type="Gene3D" id="3.60.10.10">
    <property type="entry name" value="Endonuclease/exonuclease/phosphatase"/>
    <property type="match status" value="1"/>
</dbReference>
<reference evidence="3 4" key="1">
    <citation type="submission" date="2024-11" db="EMBL/GenBank/DDBJ databases">
        <title>The Natural Products Discovery Center: Release of the First 8490 Sequenced Strains for Exploring Actinobacteria Biosynthetic Diversity.</title>
        <authorList>
            <person name="Kalkreuter E."/>
            <person name="Kautsar S.A."/>
            <person name="Yang D."/>
            <person name="Bader C.D."/>
            <person name="Teijaro C.N."/>
            <person name="Fluegel L."/>
            <person name="Davis C.M."/>
            <person name="Simpson J.R."/>
            <person name="Lauterbach L."/>
            <person name="Steele A.D."/>
            <person name="Gui C."/>
            <person name="Meng S."/>
            <person name="Li G."/>
            <person name="Viehrig K."/>
            <person name="Ye F."/>
            <person name="Su P."/>
            <person name="Kiefer A.F."/>
            <person name="Nichols A."/>
            <person name="Cepeda A.J."/>
            <person name="Yan W."/>
            <person name="Fan B."/>
            <person name="Jiang Y."/>
            <person name="Adhikari A."/>
            <person name="Zheng C.-J."/>
            <person name="Schuster L."/>
            <person name="Cowan T.M."/>
            <person name="Smanski M.J."/>
            <person name="Chevrette M.G."/>
            <person name="De Carvalho L.P.S."/>
            <person name="Shen B."/>
        </authorList>
    </citation>
    <scope>NUCLEOTIDE SEQUENCE [LARGE SCALE GENOMIC DNA]</scope>
    <source>
        <strain evidence="3 4">NPDC020863</strain>
    </source>
</reference>
<proteinExistence type="predicted"/>
<dbReference type="Pfam" id="PF03372">
    <property type="entry name" value="Exo_endo_phos"/>
    <property type="match status" value="1"/>
</dbReference>
<sequence length="355" mass="38091">MQTTTAGEDRAAEPVHPVRRLIRPALRPVRRFARPPRGRARQVAAWCAALPLALAGVVLGCRAADSDGITPVPQLLAFLPWLLVPALLGLVLAVAARWPLGCAWALATAAVTGWFMQPYDPGGPAPRPRGPVVAQLRVLTANLEFGGATKGLVDAVRREKPDLVSVQECDTRCGAALDSAALREAYPYRKVITVPGDAAHGSAILSTYPLTPEAGISGKLAMPRAVVRIAGRRLHVQVAHPMPPMPGQLDVWRTELGRLRAYAADRGDDPTLIAGDFNATQDHAAFRSLLDTGMRDSARAVGMSRTPSWPTLTTPALGAQIDHVLVSDALRPRAARFLDLPHTDHRALLVDLELY</sequence>
<keyword evidence="3" id="KW-0540">Nuclease</keyword>
<dbReference type="SUPFAM" id="SSF56219">
    <property type="entry name" value="DNase I-like"/>
    <property type="match status" value="1"/>
</dbReference>
<feature type="domain" description="Endonuclease/exonuclease/phosphatase" evidence="2">
    <location>
        <begin position="139"/>
        <end position="345"/>
    </location>
</feature>
<organism evidence="3 4">
    <name type="scientific">Streptomyces milbemycinicus</name>
    <dbReference type="NCBI Taxonomy" id="476552"/>
    <lineage>
        <taxon>Bacteria</taxon>
        <taxon>Bacillati</taxon>
        <taxon>Actinomycetota</taxon>
        <taxon>Actinomycetes</taxon>
        <taxon>Kitasatosporales</taxon>
        <taxon>Streptomycetaceae</taxon>
        <taxon>Streptomyces</taxon>
    </lineage>
</organism>
<keyword evidence="1" id="KW-0472">Membrane</keyword>
<dbReference type="EMBL" id="JBJDQH010000013">
    <property type="protein sequence ID" value="MFK4270149.1"/>
    <property type="molecule type" value="Genomic_DNA"/>
</dbReference>
<keyword evidence="4" id="KW-1185">Reference proteome</keyword>
<keyword evidence="1" id="KW-0812">Transmembrane</keyword>
<dbReference type="RefSeq" id="WP_358639493.1">
    <property type="nucleotide sequence ID" value="NZ_JBFAEV010000014.1"/>
</dbReference>
<evidence type="ECO:0000259" key="2">
    <source>
        <dbReference type="Pfam" id="PF03372"/>
    </source>
</evidence>
<keyword evidence="3" id="KW-0378">Hydrolase</keyword>
<evidence type="ECO:0000313" key="4">
    <source>
        <dbReference type="Proteomes" id="UP001620295"/>
    </source>
</evidence>